<evidence type="ECO:0000313" key="2">
    <source>
        <dbReference type="Proteomes" id="UP000186026"/>
    </source>
</evidence>
<dbReference type="OrthoDB" id="791816at2"/>
<gene>
    <name evidence="1" type="ORF">SAMN05421761_12710</name>
</gene>
<dbReference type="EMBL" id="FTOP01000027">
    <property type="protein sequence ID" value="SIT17357.1"/>
    <property type="molecule type" value="Genomic_DNA"/>
</dbReference>
<organism evidence="1 2">
    <name type="scientific">Belliella pelovolcani</name>
    <dbReference type="NCBI Taxonomy" id="529505"/>
    <lineage>
        <taxon>Bacteria</taxon>
        <taxon>Pseudomonadati</taxon>
        <taxon>Bacteroidota</taxon>
        <taxon>Cytophagia</taxon>
        <taxon>Cytophagales</taxon>
        <taxon>Cyclobacteriaceae</taxon>
        <taxon>Belliella</taxon>
    </lineage>
</organism>
<accession>A0A1N7Q426</accession>
<evidence type="ECO:0000313" key="1">
    <source>
        <dbReference type="EMBL" id="SIT17357.1"/>
    </source>
</evidence>
<name>A0A1N7Q426_9BACT</name>
<protein>
    <submittedName>
        <fullName evidence="1">Uncharacterized protein</fullName>
    </submittedName>
</protein>
<dbReference type="RefSeq" id="WP_076503101.1">
    <property type="nucleotide sequence ID" value="NZ_FTOP01000027.1"/>
</dbReference>
<sequence length="220" mass="26316">MLNQITLACYTQGHKNQSINSEAWSIPELYCSFLKDFDTGKVVKVNVNIREEWGELLDYYESYVDVITIRNHFDFSSYSVLDKQGKKKMQLEAVHKGIMQIAARKGWSKDPLLDAYNQCLERNLEYHFDVGKPKSSPDRKHKIGFWCNWDLNEFELYWVLFDKQNRELKRERFITKLPHEGEFVYYLKWKWISEGKVVLEDNYKYGKNESWMIDLVDQVV</sequence>
<dbReference type="AlphaFoldDB" id="A0A1N7Q426"/>
<keyword evidence="2" id="KW-1185">Reference proteome</keyword>
<proteinExistence type="predicted"/>
<reference evidence="2" key="1">
    <citation type="submission" date="2017-01" db="EMBL/GenBank/DDBJ databases">
        <authorList>
            <person name="Varghese N."/>
            <person name="Submissions S."/>
        </authorList>
    </citation>
    <scope>NUCLEOTIDE SEQUENCE [LARGE SCALE GENOMIC DNA]</scope>
    <source>
        <strain evidence="2">DSM 46698</strain>
    </source>
</reference>
<dbReference type="Proteomes" id="UP000186026">
    <property type="component" value="Unassembled WGS sequence"/>
</dbReference>